<dbReference type="FunCoup" id="A0A1Z5K0T5">
    <property type="interactions" value="400"/>
</dbReference>
<dbReference type="CDD" id="cd00712">
    <property type="entry name" value="AsnB"/>
    <property type="match status" value="1"/>
</dbReference>
<keyword evidence="16" id="KW-1185">Reference proteome</keyword>
<dbReference type="InterPro" id="IPR029055">
    <property type="entry name" value="Ntn_hydrolases_N"/>
</dbReference>
<evidence type="ECO:0000256" key="5">
    <source>
        <dbReference type="ARBA" id="ARBA00022741"/>
    </source>
</evidence>
<evidence type="ECO:0000256" key="10">
    <source>
        <dbReference type="PIRNR" id="PIRNR001589"/>
    </source>
</evidence>
<comment type="caution">
    <text evidence="15">The sequence shown here is derived from an EMBL/GenBank/DDBJ whole genome shotgun (WGS) entry which is preliminary data.</text>
</comment>
<evidence type="ECO:0000256" key="12">
    <source>
        <dbReference type="PIRSR" id="PIRSR001589-2"/>
    </source>
</evidence>
<protein>
    <recommendedName>
        <fullName evidence="2">asparagine synthase (glutamine-hydrolyzing)</fullName>
        <ecNumber evidence="2">6.3.5.4</ecNumber>
    </recommendedName>
</protein>
<keyword evidence="7 11" id="KW-0061">Asparagine biosynthesis</keyword>
<feature type="binding site" evidence="12">
    <location>
        <position position="251"/>
    </location>
    <ligand>
        <name>ATP</name>
        <dbReference type="ChEBI" id="CHEBI:30616"/>
    </ligand>
</feature>
<evidence type="ECO:0000256" key="8">
    <source>
        <dbReference type="ARBA" id="ARBA00022962"/>
    </source>
</evidence>
<dbReference type="InterPro" id="IPR014729">
    <property type="entry name" value="Rossmann-like_a/b/a_fold"/>
</dbReference>
<proteinExistence type="predicted"/>
<keyword evidence="6 10" id="KW-0067">ATP-binding</keyword>
<sequence>MCGIFAIFHSSASEADLRRELILCSSRLRHRGPDWSGYRVIEPNESMNITHAHGIAHERLAIMDPESGSQPLESHDKSIIVAANGEIYNYKELYETLAKPYTPKTGSDCEVIIPLYEEHGATVDLCKQLRGMFSFILYDRKKDLFVIARDHMGKTPLYMGYANDGSIFVGSEMKSLVDKCTKFHNFPPGHMYVSKGDKAGEFQRWYTPNWAPEMLPGVPLPKEKFNAANLRLAFERAVTRRMMSDVPWGVLLSGGLDSSLVAAICARNIGRRSTSFPKLHSFTIGLEGSPDLVAAKKVADFLGTIHHSYTYTIQEGSDAVRDVIRCIETYDVTTIRASTPMYLMSRKIKAMGIKMVLSGEGADEVFGGYLYFHKAPNAQEFMDETVDKLSRLHMYDCLRCNKAMSAWGVEPRCPFLDADFLDVAMNLDPEEKMIRTGPNVKKEDQRFEKWVIRKAFDTPDDPYLPHDILWRQKEQFSDGVGYGWVDHLKEIAESEISDQMFASAKNRFPHNTPTTKEGYRYRMIFEEFFPGEAAEKTVPGGKSIACSTERAMRWDASFASRADPSGRAAGVHDSAYDETFEADTKLDGPAAKKAKA</sequence>
<dbReference type="EMBL" id="BDSP01000141">
    <property type="protein sequence ID" value="GAX19895.1"/>
    <property type="molecule type" value="Genomic_DNA"/>
</dbReference>
<dbReference type="GO" id="GO:0004066">
    <property type="term" value="F:asparagine synthase (glutamine-hydrolyzing) activity"/>
    <property type="evidence" value="ECO:0007669"/>
    <property type="project" value="UniProtKB-EC"/>
</dbReference>
<dbReference type="PROSITE" id="PS51278">
    <property type="entry name" value="GATASE_TYPE_2"/>
    <property type="match status" value="1"/>
</dbReference>
<dbReference type="InterPro" id="IPR001962">
    <property type="entry name" value="Asn_synthase"/>
</dbReference>
<dbReference type="Gene3D" id="3.40.50.620">
    <property type="entry name" value="HUPs"/>
    <property type="match status" value="1"/>
</dbReference>
<dbReference type="Pfam" id="PF00733">
    <property type="entry name" value="Asn_synthase"/>
    <property type="match status" value="1"/>
</dbReference>
<comment type="pathway">
    <text evidence="1">Amino-acid biosynthesis; L-asparagine biosynthesis; L-asparagine from L-aspartate (L-Gln route): step 1/1.</text>
</comment>
<dbReference type="GO" id="GO:0005524">
    <property type="term" value="F:ATP binding"/>
    <property type="evidence" value="ECO:0007669"/>
    <property type="project" value="UniProtKB-KW"/>
</dbReference>
<evidence type="ECO:0000256" key="13">
    <source>
        <dbReference type="PIRSR" id="PIRSR001589-3"/>
    </source>
</evidence>
<feature type="site" description="Important for beta-aspartyl-AMP intermediate formation" evidence="13">
    <location>
        <position position="360"/>
    </location>
</feature>
<dbReference type="CDD" id="cd01991">
    <property type="entry name" value="Asn_synthase_B_C"/>
    <property type="match status" value="1"/>
</dbReference>
<dbReference type="GO" id="GO:0005829">
    <property type="term" value="C:cytosol"/>
    <property type="evidence" value="ECO:0007669"/>
    <property type="project" value="TreeGrafter"/>
</dbReference>
<feature type="binding site" evidence="12">
    <location>
        <begin position="358"/>
        <end position="359"/>
    </location>
    <ligand>
        <name>ATP</name>
        <dbReference type="ChEBI" id="CHEBI:30616"/>
    </ligand>
</feature>
<keyword evidence="5 10" id="KW-0547">Nucleotide-binding</keyword>
<dbReference type="Pfam" id="PF13537">
    <property type="entry name" value="GATase_7"/>
    <property type="match status" value="1"/>
</dbReference>
<evidence type="ECO:0000256" key="2">
    <source>
        <dbReference type="ARBA" id="ARBA00012737"/>
    </source>
</evidence>
<dbReference type="InterPro" id="IPR006426">
    <property type="entry name" value="Asn_synth_AEB"/>
</dbReference>
<evidence type="ECO:0000256" key="4">
    <source>
        <dbReference type="ARBA" id="ARBA00022605"/>
    </source>
</evidence>
<feature type="binding site" evidence="12">
    <location>
        <position position="284"/>
    </location>
    <ligand>
        <name>ATP</name>
        <dbReference type="ChEBI" id="CHEBI:30616"/>
    </ligand>
</feature>
<evidence type="ECO:0000256" key="3">
    <source>
        <dbReference type="ARBA" id="ARBA00022598"/>
    </source>
</evidence>
<evidence type="ECO:0000256" key="1">
    <source>
        <dbReference type="ARBA" id="ARBA00005187"/>
    </source>
</evidence>
<evidence type="ECO:0000256" key="7">
    <source>
        <dbReference type="ARBA" id="ARBA00022888"/>
    </source>
</evidence>
<keyword evidence="8 11" id="KW-0315">Glutamine amidotransferase</keyword>
<name>A0A1Z5K0T5_FISSO</name>
<comment type="catalytic activity">
    <reaction evidence="9">
        <text>L-aspartate + L-glutamine + ATP + H2O = L-asparagine + L-glutamate + AMP + diphosphate + H(+)</text>
        <dbReference type="Rhea" id="RHEA:12228"/>
        <dbReference type="ChEBI" id="CHEBI:15377"/>
        <dbReference type="ChEBI" id="CHEBI:15378"/>
        <dbReference type="ChEBI" id="CHEBI:29985"/>
        <dbReference type="ChEBI" id="CHEBI:29991"/>
        <dbReference type="ChEBI" id="CHEBI:30616"/>
        <dbReference type="ChEBI" id="CHEBI:33019"/>
        <dbReference type="ChEBI" id="CHEBI:58048"/>
        <dbReference type="ChEBI" id="CHEBI:58359"/>
        <dbReference type="ChEBI" id="CHEBI:456215"/>
        <dbReference type="EC" id="6.3.5.4"/>
    </reaction>
</comment>
<keyword evidence="3 15" id="KW-0436">Ligase</keyword>
<dbReference type="NCBIfam" id="TIGR01536">
    <property type="entry name" value="asn_synth_AEB"/>
    <property type="match status" value="1"/>
</dbReference>
<dbReference type="PIRSF" id="PIRSF001589">
    <property type="entry name" value="Asn_synthetase_glu-h"/>
    <property type="match status" value="1"/>
</dbReference>
<dbReference type="InterPro" id="IPR033738">
    <property type="entry name" value="AsnB_N"/>
</dbReference>
<dbReference type="SUPFAM" id="SSF56235">
    <property type="entry name" value="N-terminal nucleophile aminohydrolases (Ntn hydrolases)"/>
    <property type="match status" value="1"/>
</dbReference>
<organism evidence="15 16">
    <name type="scientific">Fistulifera solaris</name>
    <name type="common">Oleaginous diatom</name>
    <dbReference type="NCBI Taxonomy" id="1519565"/>
    <lineage>
        <taxon>Eukaryota</taxon>
        <taxon>Sar</taxon>
        <taxon>Stramenopiles</taxon>
        <taxon>Ochrophyta</taxon>
        <taxon>Bacillariophyta</taxon>
        <taxon>Bacillariophyceae</taxon>
        <taxon>Bacillariophycidae</taxon>
        <taxon>Naviculales</taxon>
        <taxon>Naviculaceae</taxon>
        <taxon>Fistulifera</taxon>
    </lineage>
</organism>
<accession>A0A1Z5K0T5</accession>
<dbReference type="NCBIfam" id="NF006949">
    <property type="entry name" value="PRK09431.1"/>
    <property type="match status" value="1"/>
</dbReference>
<dbReference type="GO" id="GO:0006529">
    <property type="term" value="P:asparagine biosynthetic process"/>
    <property type="evidence" value="ECO:0007669"/>
    <property type="project" value="UniProtKB-KW"/>
</dbReference>
<dbReference type="PANTHER" id="PTHR11772">
    <property type="entry name" value="ASPARAGINE SYNTHETASE"/>
    <property type="match status" value="1"/>
</dbReference>
<evidence type="ECO:0000313" key="15">
    <source>
        <dbReference type="EMBL" id="GAX19895.1"/>
    </source>
</evidence>
<feature type="active site" description="For GATase activity" evidence="11">
    <location>
        <position position="2"/>
    </location>
</feature>
<dbReference type="InParanoid" id="A0A1Z5K0T5"/>
<evidence type="ECO:0000256" key="9">
    <source>
        <dbReference type="ARBA" id="ARBA00048741"/>
    </source>
</evidence>
<dbReference type="SUPFAM" id="SSF52402">
    <property type="entry name" value="Adenine nucleotide alpha hydrolases-like"/>
    <property type="match status" value="1"/>
</dbReference>
<feature type="binding site" evidence="12">
    <location>
        <position position="108"/>
    </location>
    <ligand>
        <name>L-glutamine</name>
        <dbReference type="ChEBI" id="CHEBI:58359"/>
    </ligand>
</feature>
<dbReference type="EC" id="6.3.5.4" evidence="2"/>
<gene>
    <name evidence="15" type="ORF">FisN_1Lh638</name>
</gene>
<dbReference type="InterPro" id="IPR050795">
    <property type="entry name" value="Asn_Synthetase"/>
</dbReference>
<dbReference type="PANTHER" id="PTHR11772:SF2">
    <property type="entry name" value="ASPARAGINE SYNTHETASE [GLUTAMINE-HYDROLYZING]"/>
    <property type="match status" value="1"/>
</dbReference>
<dbReference type="Proteomes" id="UP000198406">
    <property type="component" value="Unassembled WGS sequence"/>
</dbReference>
<evidence type="ECO:0000259" key="14">
    <source>
        <dbReference type="PROSITE" id="PS51278"/>
    </source>
</evidence>
<dbReference type="Gene3D" id="3.60.20.10">
    <property type="entry name" value="Glutamine Phosphoribosylpyrophosphate, subunit 1, domain 1"/>
    <property type="match status" value="1"/>
</dbReference>
<dbReference type="OrthoDB" id="409189at2759"/>
<dbReference type="InterPro" id="IPR017932">
    <property type="entry name" value="GATase_2_dom"/>
</dbReference>
<reference evidence="15 16" key="1">
    <citation type="journal article" date="2015" name="Plant Cell">
        <title>Oil accumulation by the oleaginous diatom Fistulifera solaris as revealed by the genome and transcriptome.</title>
        <authorList>
            <person name="Tanaka T."/>
            <person name="Maeda Y."/>
            <person name="Veluchamy A."/>
            <person name="Tanaka M."/>
            <person name="Abida H."/>
            <person name="Marechal E."/>
            <person name="Bowler C."/>
            <person name="Muto M."/>
            <person name="Sunaga Y."/>
            <person name="Tanaka M."/>
            <person name="Yoshino T."/>
            <person name="Taniguchi T."/>
            <person name="Fukuda Y."/>
            <person name="Nemoto M."/>
            <person name="Matsumoto M."/>
            <person name="Wong P.S."/>
            <person name="Aburatani S."/>
            <person name="Fujibuchi W."/>
        </authorList>
    </citation>
    <scope>NUCLEOTIDE SEQUENCE [LARGE SCALE GENOMIC DNA]</scope>
    <source>
        <strain evidence="15 16">JPCC DA0580</strain>
    </source>
</reference>
<keyword evidence="4 11" id="KW-0028">Amino-acid biosynthesis</keyword>
<evidence type="ECO:0000256" key="11">
    <source>
        <dbReference type="PIRSR" id="PIRSR001589-1"/>
    </source>
</evidence>
<evidence type="ECO:0000313" key="16">
    <source>
        <dbReference type="Proteomes" id="UP000198406"/>
    </source>
</evidence>
<dbReference type="FunFam" id="3.40.50.620:FF:000031">
    <property type="entry name" value="Asparagine synthase B"/>
    <property type="match status" value="1"/>
</dbReference>
<dbReference type="AlphaFoldDB" id="A0A1Z5K0T5"/>
<feature type="domain" description="Glutamine amidotransferase type-2" evidence="14">
    <location>
        <begin position="2"/>
        <end position="197"/>
    </location>
</feature>
<evidence type="ECO:0000256" key="6">
    <source>
        <dbReference type="ARBA" id="ARBA00022840"/>
    </source>
</evidence>